<keyword evidence="3" id="KW-1185">Reference proteome</keyword>
<gene>
    <name evidence="2" type="primary">MLH3_0</name>
    <name evidence="2" type="ORF">A0H81_03831</name>
</gene>
<dbReference type="InterPro" id="IPR037198">
    <property type="entry name" value="MutL_C_sf"/>
</dbReference>
<feature type="region of interest" description="Disordered" evidence="1">
    <location>
        <begin position="175"/>
        <end position="194"/>
    </location>
</feature>
<evidence type="ECO:0000313" key="2">
    <source>
        <dbReference type="EMBL" id="OBZ76501.1"/>
    </source>
</evidence>
<dbReference type="GO" id="GO:0016887">
    <property type="term" value="F:ATP hydrolysis activity"/>
    <property type="evidence" value="ECO:0007669"/>
    <property type="project" value="InterPro"/>
</dbReference>
<protein>
    <submittedName>
        <fullName evidence="2">DNA mismatch repair protein MLH3</fullName>
    </submittedName>
</protein>
<accession>A0A1C7MHU6</accession>
<evidence type="ECO:0000313" key="3">
    <source>
        <dbReference type="Proteomes" id="UP000092993"/>
    </source>
</evidence>
<dbReference type="InterPro" id="IPR038973">
    <property type="entry name" value="MutL/Mlh/Pms-like"/>
</dbReference>
<dbReference type="GO" id="GO:0006298">
    <property type="term" value="P:mismatch repair"/>
    <property type="evidence" value="ECO:0007669"/>
    <property type="project" value="InterPro"/>
</dbReference>
<reference evidence="2 3" key="1">
    <citation type="submission" date="2016-03" db="EMBL/GenBank/DDBJ databases">
        <title>Whole genome sequencing of Grifola frondosa 9006-11.</title>
        <authorList>
            <person name="Min B."/>
            <person name="Park H."/>
            <person name="Kim J.-G."/>
            <person name="Cho H."/>
            <person name="Oh Y.-L."/>
            <person name="Kong W.-S."/>
            <person name="Choi I.-G."/>
        </authorList>
    </citation>
    <scope>NUCLEOTIDE SEQUENCE [LARGE SCALE GENOMIC DNA]</scope>
    <source>
        <strain evidence="2 3">9006-11</strain>
    </source>
</reference>
<comment type="caution">
    <text evidence="2">The sequence shown here is derived from an EMBL/GenBank/DDBJ whole genome shotgun (WGS) entry which is preliminary data.</text>
</comment>
<dbReference type="SUPFAM" id="SSF118116">
    <property type="entry name" value="DNA mismatch repair protein MutL"/>
    <property type="match status" value="1"/>
</dbReference>
<dbReference type="PANTHER" id="PTHR10073">
    <property type="entry name" value="DNA MISMATCH REPAIR PROTEIN MLH, PMS, MUTL"/>
    <property type="match status" value="1"/>
</dbReference>
<name>A0A1C7MHU6_GRIFR</name>
<dbReference type="Proteomes" id="UP000092993">
    <property type="component" value="Unassembled WGS sequence"/>
</dbReference>
<dbReference type="Gene3D" id="3.30.1540.20">
    <property type="entry name" value="MutL, C-terminal domain, dimerisation subdomain"/>
    <property type="match status" value="1"/>
</dbReference>
<dbReference type="GO" id="GO:0032300">
    <property type="term" value="C:mismatch repair complex"/>
    <property type="evidence" value="ECO:0007669"/>
    <property type="project" value="InterPro"/>
</dbReference>
<dbReference type="InterPro" id="IPR042120">
    <property type="entry name" value="MutL_C_dimsub"/>
</dbReference>
<dbReference type="AlphaFoldDB" id="A0A1C7MHU6"/>
<organism evidence="2 3">
    <name type="scientific">Grifola frondosa</name>
    <name type="common">Maitake</name>
    <name type="synonym">Polyporus frondosus</name>
    <dbReference type="NCBI Taxonomy" id="5627"/>
    <lineage>
        <taxon>Eukaryota</taxon>
        <taxon>Fungi</taxon>
        <taxon>Dikarya</taxon>
        <taxon>Basidiomycota</taxon>
        <taxon>Agaricomycotina</taxon>
        <taxon>Agaricomycetes</taxon>
        <taxon>Polyporales</taxon>
        <taxon>Grifolaceae</taxon>
        <taxon>Grifola</taxon>
    </lineage>
</organism>
<dbReference type="STRING" id="5627.A0A1C7MHU6"/>
<dbReference type="EMBL" id="LUGG01000003">
    <property type="protein sequence ID" value="OBZ76501.1"/>
    <property type="molecule type" value="Genomic_DNA"/>
</dbReference>
<sequence length="257" mass="28665">MESEEVRCAFERWGVGFVRLEEMEAGDEREYVQVMVSSVPEVVSDKLLMGDELRDLVKGFLARLEVEGTAALLNAVMSDARGSDGEATERQFIWQKALRWCPKELLELVNSKACRGAIMFNDPLTLEQCERLVRELAETALPFQCAHGRPSLCHWRRCVETGALVGDALSRQSLGSTAGEVPGGSVGDRDRASPSQTVVGTCVTFLFVIQDPDDIFPRDASSVRHWSFMKTNTHHVTILVSLHATSWDRSIDFHHLS</sequence>
<dbReference type="OrthoDB" id="429932at2759"/>
<dbReference type="PANTHER" id="PTHR10073:SF47">
    <property type="entry name" value="DNA MISMATCH REPAIR PROTEIN MLH3"/>
    <property type="match status" value="1"/>
</dbReference>
<evidence type="ECO:0000256" key="1">
    <source>
        <dbReference type="SAM" id="MobiDB-lite"/>
    </source>
</evidence>
<dbReference type="GO" id="GO:0140664">
    <property type="term" value="F:ATP-dependent DNA damage sensor activity"/>
    <property type="evidence" value="ECO:0007669"/>
    <property type="project" value="InterPro"/>
</dbReference>
<proteinExistence type="predicted"/>